<dbReference type="SMART" id="SM00354">
    <property type="entry name" value="HTH_LACI"/>
    <property type="match status" value="1"/>
</dbReference>
<evidence type="ECO:0000256" key="2">
    <source>
        <dbReference type="ARBA" id="ARBA00023125"/>
    </source>
</evidence>
<protein>
    <submittedName>
        <fullName evidence="6">HTH-type transcriptional regulator KdgR</fullName>
    </submittedName>
</protein>
<dbReference type="CDD" id="cd06283">
    <property type="entry name" value="PBP1_RegR_EndR_KdgR-like"/>
    <property type="match status" value="1"/>
</dbReference>
<gene>
    <name evidence="6" type="primary">kdgR_7</name>
    <name evidence="6" type="ORF">SPACI_053140</name>
</gene>
<evidence type="ECO:0000313" key="6">
    <source>
        <dbReference type="EMBL" id="XFO75199.1"/>
    </source>
</evidence>
<keyword evidence="2" id="KW-0238">DNA-binding</keyword>
<evidence type="ECO:0000259" key="5">
    <source>
        <dbReference type="PROSITE" id="PS50943"/>
    </source>
</evidence>
<organism evidence="6 7">
    <name type="scientific">Sporomusa acidovorans (strain ATCC 49682 / DSM 3132 / Mol)</name>
    <dbReference type="NCBI Taxonomy" id="1123286"/>
    <lineage>
        <taxon>Bacteria</taxon>
        <taxon>Bacillati</taxon>
        <taxon>Bacillota</taxon>
        <taxon>Negativicutes</taxon>
        <taxon>Selenomonadales</taxon>
        <taxon>Sporomusaceae</taxon>
        <taxon>Sporomusa</taxon>
    </lineage>
</organism>
<sequence>MVVKNKANITIADVAKKAGVSKTTISRYLNGKFEFMSDESKSRIQEVIEELNFRPNKLARSLKSSKSRLIGVLISDISNPFFSILVQGISDTCNQHGYHVLVANTNNATAKEQEYILSMIDQRVEGFIVNTTGFNTEFLREIEDNYVPIVLADRPVFSDTFDTVKSDDQQATMDIIHYLAAKGFSRVGFFSEPILNVGTRIIRQQTYRQACKEILRIEPQEYEVGVKEKEKAQRFAREFVSRNEGYKKVIFTANGLTMLTMLEAIHALGLRMPEDVAICGFENWPWMEFVGSSGITAISLPSYEIGVECVNRIMLRLEATTKIKPVTIKLPTKLNIRGSTE</sequence>
<dbReference type="SUPFAM" id="SSF53822">
    <property type="entry name" value="Periplasmic binding protein-like I"/>
    <property type="match status" value="1"/>
</dbReference>
<name>A0ABZ3J9V3_SPOA4</name>
<evidence type="ECO:0000259" key="4">
    <source>
        <dbReference type="PROSITE" id="PS50932"/>
    </source>
</evidence>
<reference evidence="6" key="1">
    <citation type="submission" date="2024-05" db="EMBL/GenBank/DDBJ databases">
        <title>Isolation and characterization of Sporomusa carbonis sp. nov., a carboxydotrophic hydrogenogen in the genus of Sporomusa isolated from a charcoal burning pile.</title>
        <authorList>
            <person name="Boeer T."/>
            <person name="Rosenbaum F."/>
            <person name="Eysell L."/>
            <person name="Mueller V."/>
            <person name="Daniel R."/>
            <person name="Poehlein A."/>
        </authorList>
    </citation>
    <scope>NUCLEOTIDE SEQUENCE [LARGE SCALE GENOMIC DNA]</scope>
    <source>
        <strain evidence="6">DSM 3132</strain>
    </source>
</reference>
<dbReference type="Proteomes" id="UP000216052">
    <property type="component" value="Chromosome"/>
</dbReference>
<dbReference type="InterPro" id="IPR001387">
    <property type="entry name" value="Cro/C1-type_HTH"/>
</dbReference>
<dbReference type="PROSITE" id="PS00356">
    <property type="entry name" value="HTH_LACI_1"/>
    <property type="match status" value="1"/>
</dbReference>
<dbReference type="Pfam" id="PF00532">
    <property type="entry name" value="Peripla_BP_1"/>
    <property type="match status" value="1"/>
</dbReference>
<dbReference type="Pfam" id="PF00356">
    <property type="entry name" value="LacI"/>
    <property type="match status" value="1"/>
</dbReference>
<evidence type="ECO:0000256" key="1">
    <source>
        <dbReference type="ARBA" id="ARBA00023015"/>
    </source>
</evidence>
<dbReference type="InterPro" id="IPR028082">
    <property type="entry name" value="Peripla_BP_I"/>
</dbReference>
<dbReference type="InterPro" id="IPR010982">
    <property type="entry name" value="Lambda_DNA-bd_dom_sf"/>
</dbReference>
<dbReference type="PRINTS" id="PR00036">
    <property type="entry name" value="HTHLACI"/>
</dbReference>
<dbReference type="EMBL" id="CP155571">
    <property type="protein sequence ID" value="XFO75199.1"/>
    <property type="molecule type" value="Genomic_DNA"/>
</dbReference>
<keyword evidence="7" id="KW-1185">Reference proteome</keyword>
<dbReference type="Gene3D" id="1.10.260.40">
    <property type="entry name" value="lambda repressor-like DNA-binding domains"/>
    <property type="match status" value="1"/>
</dbReference>
<dbReference type="Gene3D" id="3.40.50.2300">
    <property type="match status" value="2"/>
</dbReference>
<dbReference type="PANTHER" id="PTHR30146">
    <property type="entry name" value="LACI-RELATED TRANSCRIPTIONAL REPRESSOR"/>
    <property type="match status" value="1"/>
</dbReference>
<evidence type="ECO:0000256" key="3">
    <source>
        <dbReference type="ARBA" id="ARBA00023163"/>
    </source>
</evidence>
<dbReference type="InterPro" id="IPR001761">
    <property type="entry name" value="Peripla_BP/Lac1_sug-bd_dom"/>
</dbReference>
<evidence type="ECO:0000313" key="7">
    <source>
        <dbReference type="Proteomes" id="UP000216052"/>
    </source>
</evidence>
<keyword evidence="1" id="KW-0805">Transcription regulation</keyword>
<dbReference type="PROSITE" id="PS50932">
    <property type="entry name" value="HTH_LACI_2"/>
    <property type="match status" value="1"/>
</dbReference>
<accession>A0ABZ3J9V3</accession>
<dbReference type="PANTHER" id="PTHR30146:SF145">
    <property type="entry name" value="RIBOSE OPERON REPRESSOR"/>
    <property type="match status" value="1"/>
</dbReference>
<keyword evidence="3" id="KW-0804">Transcription</keyword>
<dbReference type="SUPFAM" id="SSF47413">
    <property type="entry name" value="lambda repressor-like DNA-binding domains"/>
    <property type="match status" value="1"/>
</dbReference>
<feature type="domain" description="HTH cro/C1-type" evidence="5">
    <location>
        <begin position="5"/>
        <end position="58"/>
    </location>
</feature>
<proteinExistence type="predicted"/>
<dbReference type="CDD" id="cd01392">
    <property type="entry name" value="HTH_LacI"/>
    <property type="match status" value="1"/>
</dbReference>
<dbReference type="InterPro" id="IPR000843">
    <property type="entry name" value="HTH_LacI"/>
</dbReference>
<feature type="domain" description="HTH lacI-type" evidence="4">
    <location>
        <begin position="9"/>
        <end position="64"/>
    </location>
</feature>
<dbReference type="PROSITE" id="PS50943">
    <property type="entry name" value="HTH_CROC1"/>
    <property type="match status" value="1"/>
</dbReference>